<feature type="compositionally biased region" description="Basic residues" evidence="1">
    <location>
        <begin position="31"/>
        <end position="52"/>
    </location>
</feature>
<feature type="region of interest" description="Disordered" evidence="1">
    <location>
        <begin position="1"/>
        <end position="74"/>
    </location>
</feature>
<dbReference type="Proteomes" id="UP000293764">
    <property type="component" value="Unassembled WGS sequence"/>
</dbReference>
<reference evidence="2 3" key="1">
    <citation type="submission" date="2019-01" db="EMBL/GenBank/DDBJ databases">
        <title>Novel species of Cellulomonas.</title>
        <authorList>
            <person name="Liu Q."/>
            <person name="Xin Y.-H."/>
        </authorList>
    </citation>
    <scope>NUCLEOTIDE SEQUENCE [LARGE SCALE GENOMIC DNA]</scope>
    <source>
        <strain evidence="2 3">HLT2-17</strain>
    </source>
</reference>
<comment type="caution">
    <text evidence="2">The sequence shown here is derived from an EMBL/GenBank/DDBJ whole genome shotgun (WGS) entry which is preliminary data.</text>
</comment>
<evidence type="ECO:0000256" key="1">
    <source>
        <dbReference type="SAM" id="MobiDB-lite"/>
    </source>
</evidence>
<accession>A0A4Q5MV55</accession>
<keyword evidence="3" id="KW-1185">Reference proteome</keyword>
<gene>
    <name evidence="2" type="ORF">EUA98_19185</name>
</gene>
<feature type="compositionally biased region" description="Basic and acidic residues" evidence="1">
    <location>
        <begin position="53"/>
        <end position="66"/>
    </location>
</feature>
<dbReference type="AlphaFoldDB" id="A0A4Q5MV55"/>
<name>A0A4Q5MV55_9MICO</name>
<protein>
    <submittedName>
        <fullName evidence="2">Uncharacterized protein</fullName>
    </submittedName>
</protein>
<evidence type="ECO:0000313" key="3">
    <source>
        <dbReference type="Proteomes" id="UP000293764"/>
    </source>
</evidence>
<evidence type="ECO:0000313" key="2">
    <source>
        <dbReference type="EMBL" id="RYV49365.1"/>
    </source>
</evidence>
<sequence length="74" mass="8588">MGDYPRCRGRSRSAPRCLSPRSPRRGDPPRSRRCLVQRFGARRRRLLPRLPRGRRDRDRSGPHGIRDGSLPLTT</sequence>
<dbReference type="EMBL" id="SDWW01000087">
    <property type="protein sequence ID" value="RYV49365.1"/>
    <property type="molecule type" value="Genomic_DNA"/>
</dbReference>
<organism evidence="2 3">
    <name type="scientific">Pengzhenrongella frigida</name>
    <dbReference type="NCBI Taxonomy" id="1259133"/>
    <lineage>
        <taxon>Bacteria</taxon>
        <taxon>Bacillati</taxon>
        <taxon>Actinomycetota</taxon>
        <taxon>Actinomycetes</taxon>
        <taxon>Micrococcales</taxon>
        <taxon>Pengzhenrongella</taxon>
    </lineage>
</organism>
<proteinExistence type="predicted"/>